<evidence type="ECO:0000256" key="1">
    <source>
        <dbReference type="ARBA" id="ARBA00022490"/>
    </source>
</evidence>
<feature type="region of interest" description="Disordered" evidence="4">
    <location>
        <begin position="235"/>
        <end position="270"/>
    </location>
</feature>
<organism evidence="7 8">
    <name type="scientific">Luteimonas terrae</name>
    <dbReference type="NCBI Taxonomy" id="1530191"/>
    <lineage>
        <taxon>Bacteria</taxon>
        <taxon>Pseudomonadati</taxon>
        <taxon>Pseudomonadota</taxon>
        <taxon>Gammaproteobacteria</taxon>
        <taxon>Lysobacterales</taxon>
        <taxon>Lysobacteraceae</taxon>
        <taxon>Luteimonas</taxon>
    </lineage>
</organism>
<dbReference type="OrthoDB" id="9805006at2"/>
<dbReference type="AlphaFoldDB" id="A0A4R5UBX5"/>
<dbReference type="EMBL" id="SMTG01000002">
    <property type="protein sequence ID" value="TDK32738.1"/>
    <property type="molecule type" value="Genomic_DNA"/>
</dbReference>
<evidence type="ECO:0000256" key="2">
    <source>
        <dbReference type="ARBA" id="ARBA00022517"/>
    </source>
</evidence>
<feature type="region of interest" description="Disordered" evidence="4">
    <location>
        <begin position="38"/>
        <end position="60"/>
    </location>
</feature>
<accession>A0A4R5UBX5</accession>
<name>A0A4R5UBX5_9GAMM</name>
<dbReference type="Proteomes" id="UP000295543">
    <property type="component" value="Unassembled WGS sequence"/>
</dbReference>
<feature type="compositionally biased region" description="Basic and acidic residues" evidence="4">
    <location>
        <begin position="255"/>
        <end position="264"/>
    </location>
</feature>
<sequence length="270" mass="28843">MHRREESGLAEATASLRRRHPVVSDKGPVGPFVVFHDRKTARRSRRSKRRSCGTGHTTDEGTVADKATQLTELLAPTVTALGLELLGIEYLPAPGGALVRIYIDVPAGTEVGQADAEGEGGQGVTIEHCEAVSREVSAQLDVEDPISGNYTLEVSSPGIDRPIFNAAQFAQFVGQTVKVGLKLPQEGRRRLTGRIVSVEGDTITFDIDGNAFVAQADNVDKARIVPDWAALGLAASKDKKENGRATGATRKANHTPRDNKRSDDPSTGAE</sequence>
<dbReference type="PANTHER" id="PTHR33867">
    <property type="entry name" value="RIBOSOME MATURATION FACTOR RIMP"/>
    <property type="match status" value="1"/>
</dbReference>
<feature type="compositionally biased region" description="Basic residues" evidence="4">
    <location>
        <begin position="39"/>
        <end position="51"/>
    </location>
</feature>
<dbReference type="InterPro" id="IPR028998">
    <property type="entry name" value="RimP_C"/>
</dbReference>
<dbReference type="GO" id="GO:0000028">
    <property type="term" value="P:ribosomal small subunit assembly"/>
    <property type="evidence" value="ECO:0007669"/>
    <property type="project" value="TreeGrafter"/>
</dbReference>
<dbReference type="HAMAP" id="MF_01077">
    <property type="entry name" value="RimP"/>
    <property type="match status" value="1"/>
</dbReference>
<dbReference type="GO" id="GO:0006412">
    <property type="term" value="P:translation"/>
    <property type="evidence" value="ECO:0007669"/>
    <property type="project" value="TreeGrafter"/>
</dbReference>
<comment type="caution">
    <text evidence="7">The sequence shown here is derived from an EMBL/GenBank/DDBJ whole genome shotgun (WGS) entry which is preliminary data.</text>
</comment>
<feature type="domain" description="Ribosome maturation factor RimP N-terminal" evidence="5">
    <location>
        <begin position="73"/>
        <end position="160"/>
    </location>
</feature>
<evidence type="ECO:0000313" key="8">
    <source>
        <dbReference type="Proteomes" id="UP000295543"/>
    </source>
</evidence>
<gene>
    <name evidence="3" type="primary">rimP</name>
    <name evidence="7" type="ORF">E2F49_01310</name>
</gene>
<evidence type="ECO:0000256" key="3">
    <source>
        <dbReference type="HAMAP-Rule" id="MF_01077"/>
    </source>
</evidence>
<feature type="region of interest" description="Disordered" evidence="4">
    <location>
        <begin position="1"/>
        <end position="23"/>
    </location>
</feature>
<dbReference type="InterPro" id="IPR028989">
    <property type="entry name" value="RimP_N"/>
</dbReference>
<dbReference type="CDD" id="cd01734">
    <property type="entry name" value="YlxS_C"/>
    <property type="match status" value="1"/>
</dbReference>
<evidence type="ECO:0000259" key="6">
    <source>
        <dbReference type="Pfam" id="PF17384"/>
    </source>
</evidence>
<dbReference type="Pfam" id="PF02576">
    <property type="entry name" value="RimP_N"/>
    <property type="match status" value="1"/>
</dbReference>
<evidence type="ECO:0000256" key="4">
    <source>
        <dbReference type="SAM" id="MobiDB-lite"/>
    </source>
</evidence>
<proteinExistence type="inferred from homology"/>
<dbReference type="InterPro" id="IPR036847">
    <property type="entry name" value="RimP_C_sf"/>
</dbReference>
<dbReference type="GO" id="GO:0005829">
    <property type="term" value="C:cytosol"/>
    <property type="evidence" value="ECO:0007669"/>
    <property type="project" value="TreeGrafter"/>
</dbReference>
<reference evidence="7 8" key="1">
    <citation type="submission" date="2019-03" db="EMBL/GenBank/DDBJ databases">
        <title>Luteimonas zhaokaii sp.nov., isolated from the rectal contents of Plateau pika in Yushu, Qinghai Province, China.</title>
        <authorList>
            <person name="Zhang G."/>
        </authorList>
    </citation>
    <scope>NUCLEOTIDE SEQUENCE [LARGE SCALE GENOMIC DNA]</scope>
    <source>
        <strain evidence="7 8">THG-MD21</strain>
    </source>
</reference>
<dbReference type="InterPro" id="IPR035956">
    <property type="entry name" value="RimP_N_sf"/>
</dbReference>
<feature type="domain" description="Ribosome maturation factor RimP C-terminal" evidence="6">
    <location>
        <begin position="163"/>
        <end position="228"/>
    </location>
</feature>
<evidence type="ECO:0000259" key="5">
    <source>
        <dbReference type="Pfam" id="PF02576"/>
    </source>
</evidence>
<keyword evidence="1 3" id="KW-0963">Cytoplasm</keyword>
<dbReference type="PANTHER" id="PTHR33867:SF1">
    <property type="entry name" value="RIBOSOME MATURATION FACTOR RIMP"/>
    <property type="match status" value="1"/>
</dbReference>
<dbReference type="Gene3D" id="2.30.30.180">
    <property type="entry name" value="Ribosome maturation factor RimP, C-terminal domain"/>
    <property type="match status" value="1"/>
</dbReference>
<dbReference type="SUPFAM" id="SSF75420">
    <property type="entry name" value="YhbC-like, N-terminal domain"/>
    <property type="match status" value="1"/>
</dbReference>
<comment type="subcellular location">
    <subcellularLocation>
        <location evidence="3">Cytoplasm</location>
    </subcellularLocation>
</comment>
<dbReference type="FunFam" id="3.30.300.70:FF:000001">
    <property type="entry name" value="Ribosome maturation factor RimP"/>
    <property type="match status" value="1"/>
</dbReference>
<dbReference type="SUPFAM" id="SSF74942">
    <property type="entry name" value="YhbC-like, C-terminal domain"/>
    <property type="match status" value="1"/>
</dbReference>
<dbReference type="InterPro" id="IPR003728">
    <property type="entry name" value="Ribosome_maturation_RimP"/>
</dbReference>
<dbReference type="Gene3D" id="3.30.300.70">
    <property type="entry name" value="RimP-like superfamily, N-terminal"/>
    <property type="match status" value="1"/>
</dbReference>
<protein>
    <recommendedName>
        <fullName evidence="3">Ribosome maturation factor RimP</fullName>
    </recommendedName>
</protein>
<comment type="similarity">
    <text evidence="3">Belongs to the RimP family.</text>
</comment>
<keyword evidence="2 3" id="KW-0690">Ribosome biogenesis</keyword>
<dbReference type="Pfam" id="PF17384">
    <property type="entry name" value="DUF150_C"/>
    <property type="match status" value="1"/>
</dbReference>
<comment type="function">
    <text evidence="3">Required for maturation of 30S ribosomal subunits.</text>
</comment>
<keyword evidence="8" id="KW-1185">Reference proteome</keyword>
<evidence type="ECO:0000313" key="7">
    <source>
        <dbReference type="EMBL" id="TDK32738.1"/>
    </source>
</evidence>